<dbReference type="Pfam" id="PF01032">
    <property type="entry name" value="FecCD"/>
    <property type="match status" value="1"/>
</dbReference>
<organism evidence="10 11">
    <name type="scientific">Plantactinospora soyae</name>
    <dbReference type="NCBI Taxonomy" id="1544732"/>
    <lineage>
        <taxon>Bacteria</taxon>
        <taxon>Bacillati</taxon>
        <taxon>Actinomycetota</taxon>
        <taxon>Actinomycetes</taxon>
        <taxon>Micromonosporales</taxon>
        <taxon>Micromonosporaceae</taxon>
        <taxon>Plantactinospora</taxon>
    </lineage>
</organism>
<evidence type="ECO:0000256" key="9">
    <source>
        <dbReference type="SAM" id="Phobius"/>
    </source>
</evidence>
<keyword evidence="6 9" id="KW-1133">Transmembrane helix</keyword>
<feature type="compositionally biased region" description="Low complexity" evidence="8">
    <location>
        <begin position="15"/>
        <end position="27"/>
    </location>
</feature>
<comment type="similarity">
    <text evidence="2">Belongs to the binding-protein-dependent transport system permease family. FecCD subfamily.</text>
</comment>
<reference evidence="10" key="1">
    <citation type="submission" date="2020-10" db="EMBL/GenBank/DDBJ databases">
        <title>Sequencing the genomes of 1000 actinobacteria strains.</title>
        <authorList>
            <person name="Klenk H.-P."/>
        </authorList>
    </citation>
    <scope>NUCLEOTIDE SEQUENCE</scope>
    <source>
        <strain evidence="10">DSM 46832</strain>
    </source>
</reference>
<name>A0A927MBN5_9ACTN</name>
<dbReference type="RefSeq" id="WP_192769884.1">
    <property type="nucleotide sequence ID" value="NZ_JADBEB010000001.1"/>
</dbReference>
<evidence type="ECO:0000313" key="10">
    <source>
        <dbReference type="EMBL" id="MBE1490640.1"/>
    </source>
</evidence>
<dbReference type="FunFam" id="1.10.3470.10:FF:000001">
    <property type="entry name" value="Vitamin B12 ABC transporter permease BtuC"/>
    <property type="match status" value="1"/>
</dbReference>
<feature type="transmembrane region" description="Helical" evidence="9">
    <location>
        <begin position="274"/>
        <end position="301"/>
    </location>
</feature>
<dbReference type="AlphaFoldDB" id="A0A927MBN5"/>
<feature type="transmembrane region" description="Helical" evidence="9">
    <location>
        <begin position="313"/>
        <end position="331"/>
    </location>
</feature>
<keyword evidence="11" id="KW-1185">Reference proteome</keyword>
<evidence type="ECO:0000256" key="7">
    <source>
        <dbReference type="ARBA" id="ARBA00023136"/>
    </source>
</evidence>
<feature type="transmembrane region" description="Helical" evidence="9">
    <location>
        <begin position="343"/>
        <end position="362"/>
    </location>
</feature>
<evidence type="ECO:0000256" key="5">
    <source>
        <dbReference type="ARBA" id="ARBA00022692"/>
    </source>
</evidence>
<dbReference type="EMBL" id="JADBEB010000001">
    <property type="protein sequence ID" value="MBE1490640.1"/>
    <property type="molecule type" value="Genomic_DNA"/>
</dbReference>
<dbReference type="Gene3D" id="1.10.3470.10">
    <property type="entry name" value="ABC transporter involved in vitamin B12 uptake, BtuC"/>
    <property type="match status" value="1"/>
</dbReference>
<evidence type="ECO:0000256" key="2">
    <source>
        <dbReference type="ARBA" id="ARBA00007935"/>
    </source>
</evidence>
<keyword evidence="4" id="KW-1003">Cell membrane</keyword>
<dbReference type="InterPro" id="IPR037294">
    <property type="entry name" value="ABC_BtuC-like"/>
</dbReference>
<dbReference type="PANTHER" id="PTHR30472:SF67">
    <property type="entry name" value="PERMEASE OF ABC TRANSPORTER-RELATED"/>
    <property type="match status" value="1"/>
</dbReference>
<comment type="subcellular location">
    <subcellularLocation>
        <location evidence="1">Cell membrane</location>
        <topology evidence="1">Multi-pass membrane protein</topology>
    </subcellularLocation>
</comment>
<evidence type="ECO:0000256" key="3">
    <source>
        <dbReference type="ARBA" id="ARBA00022448"/>
    </source>
</evidence>
<sequence>MSPPTTPLRTPAPGPAAGAQRGSSSPATGLRRAGARYILPLTVFLLLLSVAAAVTVGSAELSVADVLRAVGTHLGLPVRPLPPLPDSIVWDLRLPRVLLAALVGAGLAVCGAVLQALTRNPLADPFLLGVSAGASTGAVAVLVLGIRIGTGPVDLTTGAFVGSVAAFGAVLLLAGRRAGEPTRIVLAGVAVSQLFGAVTSLIVISDAHTQDTRSVTFWLLGSLTAASWPTVTLCAVVAGAGLLVCWTAATALDAFGFGADTAQSLGFSPGRTRLLLFGVTALVAATLVAASGAIGFVGLTVPHAVRFMIGSRHRALIPSCAVTGAIFLIWADTAARTVFSPQELPVGVLTALLGVPVFALVMRHRAGTS</sequence>
<evidence type="ECO:0000256" key="1">
    <source>
        <dbReference type="ARBA" id="ARBA00004651"/>
    </source>
</evidence>
<feature type="transmembrane region" description="Helical" evidence="9">
    <location>
        <begin position="37"/>
        <end position="59"/>
    </location>
</feature>
<feature type="region of interest" description="Disordered" evidence="8">
    <location>
        <begin position="1"/>
        <end position="28"/>
    </location>
</feature>
<dbReference type="GO" id="GO:0022857">
    <property type="term" value="F:transmembrane transporter activity"/>
    <property type="evidence" value="ECO:0007669"/>
    <property type="project" value="InterPro"/>
</dbReference>
<feature type="compositionally biased region" description="Pro residues" evidence="8">
    <location>
        <begin position="1"/>
        <end position="14"/>
    </location>
</feature>
<feature type="transmembrane region" description="Helical" evidence="9">
    <location>
        <begin position="94"/>
        <end position="114"/>
    </location>
</feature>
<feature type="transmembrane region" description="Helical" evidence="9">
    <location>
        <begin position="185"/>
        <end position="204"/>
    </location>
</feature>
<dbReference type="CDD" id="cd06550">
    <property type="entry name" value="TM_ABC_iron-siderophores_like"/>
    <property type="match status" value="1"/>
</dbReference>
<keyword evidence="5 9" id="KW-0812">Transmembrane</keyword>
<feature type="transmembrane region" description="Helical" evidence="9">
    <location>
        <begin position="216"/>
        <end position="236"/>
    </location>
</feature>
<dbReference type="PANTHER" id="PTHR30472">
    <property type="entry name" value="FERRIC ENTEROBACTIN TRANSPORT SYSTEM PERMEASE PROTEIN"/>
    <property type="match status" value="1"/>
</dbReference>
<dbReference type="GO" id="GO:0005886">
    <property type="term" value="C:plasma membrane"/>
    <property type="evidence" value="ECO:0007669"/>
    <property type="project" value="UniProtKB-SubCell"/>
</dbReference>
<evidence type="ECO:0000256" key="6">
    <source>
        <dbReference type="ARBA" id="ARBA00022989"/>
    </source>
</evidence>
<evidence type="ECO:0000256" key="4">
    <source>
        <dbReference type="ARBA" id="ARBA00022475"/>
    </source>
</evidence>
<feature type="transmembrane region" description="Helical" evidence="9">
    <location>
        <begin position="155"/>
        <end position="173"/>
    </location>
</feature>
<dbReference type="SUPFAM" id="SSF81345">
    <property type="entry name" value="ABC transporter involved in vitamin B12 uptake, BtuC"/>
    <property type="match status" value="1"/>
</dbReference>
<evidence type="ECO:0000313" key="11">
    <source>
        <dbReference type="Proteomes" id="UP000649753"/>
    </source>
</evidence>
<gene>
    <name evidence="10" type="ORF">H4W31_006278</name>
</gene>
<dbReference type="InterPro" id="IPR000522">
    <property type="entry name" value="ABC_transptr_permease_BtuC"/>
</dbReference>
<dbReference type="Proteomes" id="UP000649753">
    <property type="component" value="Unassembled WGS sequence"/>
</dbReference>
<evidence type="ECO:0000256" key="8">
    <source>
        <dbReference type="SAM" id="MobiDB-lite"/>
    </source>
</evidence>
<keyword evidence="7 9" id="KW-0472">Membrane</keyword>
<proteinExistence type="inferred from homology"/>
<protein>
    <submittedName>
        <fullName evidence="10">Iron complex transport system permease protein</fullName>
    </submittedName>
</protein>
<keyword evidence="3" id="KW-0813">Transport</keyword>
<feature type="transmembrane region" description="Helical" evidence="9">
    <location>
        <begin position="126"/>
        <end position="149"/>
    </location>
</feature>
<accession>A0A927MBN5</accession>
<comment type="caution">
    <text evidence="10">The sequence shown here is derived from an EMBL/GenBank/DDBJ whole genome shotgun (WGS) entry which is preliminary data.</text>
</comment>
<dbReference type="GO" id="GO:0033214">
    <property type="term" value="P:siderophore-iron import into cell"/>
    <property type="evidence" value="ECO:0007669"/>
    <property type="project" value="TreeGrafter"/>
</dbReference>